<name>A0A371EZI4_MUCPR</name>
<organism evidence="2 3">
    <name type="scientific">Mucuna pruriens</name>
    <name type="common">Velvet bean</name>
    <name type="synonym">Dolichos pruriens</name>
    <dbReference type="NCBI Taxonomy" id="157652"/>
    <lineage>
        <taxon>Eukaryota</taxon>
        <taxon>Viridiplantae</taxon>
        <taxon>Streptophyta</taxon>
        <taxon>Embryophyta</taxon>
        <taxon>Tracheophyta</taxon>
        <taxon>Spermatophyta</taxon>
        <taxon>Magnoliopsida</taxon>
        <taxon>eudicotyledons</taxon>
        <taxon>Gunneridae</taxon>
        <taxon>Pentapetalae</taxon>
        <taxon>rosids</taxon>
        <taxon>fabids</taxon>
        <taxon>Fabales</taxon>
        <taxon>Fabaceae</taxon>
        <taxon>Papilionoideae</taxon>
        <taxon>50 kb inversion clade</taxon>
        <taxon>NPAAA clade</taxon>
        <taxon>indigoferoid/millettioid clade</taxon>
        <taxon>Phaseoleae</taxon>
        <taxon>Mucuna</taxon>
    </lineage>
</organism>
<feature type="domain" description="Reverse transcriptase" evidence="1">
    <location>
        <begin position="9"/>
        <end position="109"/>
    </location>
</feature>
<dbReference type="STRING" id="157652.A0A371EZI4"/>
<protein>
    <submittedName>
        <fullName evidence="2">Retrovirus-related Pol polyprotein from transposon 17.6</fullName>
    </submittedName>
</protein>
<dbReference type="Pfam" id="PF00078">
    <property type="entry name" value="RVT_1"/>
    <property type="match status" value="1"/>
</dbReference>
<feature type="non-terminal residue" evidence="2">
    <location>
        <position position="1"/>
    </location>
</feature>
<dbReference type="PANTHER" id="PTHR24559">
    <property type="entry name" value="TRANSPOSON TY3-I GAG-POL POLYPROTEIN"/>
    <property type="match status" value="1"/>
</dbReference>
<dbReference type="Gene3D" id="3.30.70.270">
    <property type="match status" value="1"/>
</dbReference>
<evidence type="ECO:0000313" key="3">
    <source>
        <dbReference type="Proteomes" id="UP000257109"/>
    </source>
</evidence>
<keyword evidence="3" id="KW-1185">Reference proteome</keyword>
<sequence>MLLTRLVVLDKFSIPAIEKLLDELHEVYYFSKIDLRLGYHQIKMRVEHIPKIAFRTHHRHYEFLVIPFDLTNNVPAAFLVIMNVIFKPYLRRFVLSMLTRSFITYKDDIGYSKTKILGHIIYFEGFVVDQEKIKSIMQWSIPKSIKEGKFSYFNL</sequence>
<dbReference type="InterPro" id="IPR053134">
    <property type="entry name" value="RNA-dir_DNA_polymerase"/>
</dbReference>
<accession>A0A371EZI4</accession>
<evidence type="ECO:0000259" key="1">
    <source>
        <dbReference type="Pfam" id="PF00078"/>
    </source>
</evidence>
<dbReference type="SUPFAM" id="SSF56672">
    <property type="entry name" value="DNA/RNA polymerases"/>
    <property type="match status" value="1"/>
</dbReference>
<proteinExistence type="predicted"/>
<dbReference type="InterPro" id="IPR043128">
    <property type="entry name" value="Rev_trsase/Diguanyl_cyclase"/>
</dbReference>
<dbReference type="AlphaFoldDB" id="A0A371EZI4"/>
<dbReference type="InterPro" id="IPR043502">
    <property type="entry name" value="DNA/RNA_pol_sf"/>
</dbReference>
<gene>
    <name evidence="2" type="primary">pol</name>
    <name evidence="2" type="ORF">CR513_49271</name>
</gene>
<dbReference type="EMBL" id="QJKJ01011349">
    <property type="protein sequence ID" value="RDX71394.1"/>
    <property type="molecule type" value="Genomic_DNA"/>
</dbReference>
<evidence type="ECO:0000313" key="2">
    <source>
        <dbReference type="EMBL" id="RDX71394.1"/>
    </source>
</evidence>
<dbReference type="Proteomes" id="UP000257109">
    <property type="component" value="Unassembled WGS sequence"/>
</dbReference>
<dbReference type="CDD" id="cd01647">
    <property type="entry name" value="RT_LTR"/>
    <property type="match status" value="1"/>
</dbReference>
<dbReference type="Gene3D" id="3.10.10.10">
    <property type="entry name" value="HIV Type 1 Reverse Transcriptase, subunit A, domain 1"/>
    <property type="match status" value="1"/>
</dbReference>
<dbReference type="OrthoDB" id="1091470at2759"/>
<reference evidence="2" key="1">
    <citation type="submission" date="2018-05" db="EMBL/GenBank/DDBJ databases">
        <title>Draft genome of Mucuna pruriens seed.</title>
        <authorList>
            <person name="Nnadi N.E."/>
            <person name="Vos R."/>
            <person name="Hasami M.H."/>
            <person name="Devisetty U.K."/>
            <person name="Aguiy J.C."/>
        </authorList>
    </citation>
    <scope>NUCLEOTIDE SEQUENCE [LARGE SCALE GENOMIC DNA]</scope>
    <source>
        <strain evidence="2">JCA_2017</strain>
    </source>
</reference>
<dbReference type="PANTHER" id="PTHR24559:SF444">
    <property type="entry name" value="REVERSE TRANSCRIPTASE DOMAIN-CONTAINING PROTEIN"/>
    <property type="match status" value="1"/>
</dbReference>
<dbReference type="InterPro" id="IPR000477">
    <property type="entry name" value="RT_dom"/>
</dbReference>
<comment type="caution">
    <text evidence="2">The sequence shown here is derived from an EMBL/GenBank/DDBJ whole genome shotgun (WGS) entry which is preliminary data.</text>
</comment>